<dbReference type="AlphaFoldDB" id="F0F1Y4"/>
<organism evidence="1 2">
    <name type="scientific">Kingella denitrificans ATCC 33394</name>
    <dbReference type="NCBI Taxonomy" id="888741"/>
    <lineage>
        <taxon>Bacteria</taxon>
        <taxon>Pseudomonadati</taxon>
        <taxon>Pseudomonadota</taxon>
        <taxon>Betaproteobacteria</taxon>
        <taxon>Neisseriales</taxon>
        <taxon>Neisseriaceae</taxon>
        <taxon>Kingella</taxon>
    </lineage>
</organism>
<evidence type="ECO:0000313" key="2">
    <source>
        <dbReference type="Proteomes" id="UP000004088"/>
    </source>
</evidence>
<dbReference type="HOGENOM" id="CLU_3290968_0_0_4"/>
<dbReference type="Proteomes" id="UP000004088">
    <property type="component" value="Unassembled WGS sequence"/>
</dbReference>
<name>F0F1Y4_9NEIS</name>
<accession>F0F1Y4</accession>
<reference evidence="1 2" key="1">
    <citation type="submission" date="2011-01" db="EMBL/GenBank/DDBJ databases">
        <authorList>
            <person name="Muzny D."/>
            <person name="Qin X."/>
            <person name="Deng J."/>
            <person name="Jiang H."/>
            <person name="Liu Y."/>
            <person name="Qu J."/>
            <person name="Song X.-Z."/>
            <person name="Zhang L."/>
            <person name="Thornton R."/>
            <person name="Coyle M."/>
            <person name="Francisco L."/>
            <person name="Jackson L."/>
            <person name="Javaid M."/>
            <person name="Korchina V."/>
            <person name="Kovar C."/>
            <person name="Mata R."/>
            <person name="Mathew T."/>
            <person name="Ngo R."/>
            <person name="Nguyen L."/>
            <person name="Nguyen N."/>
            <person name="Okwuonu G."/>
            <person name="Ongeri F."/>
            <person name="Pham C."/>
            <person name="Simmons D."/>
            <person name="Wilczek-Boney K."/>
            <person name="Hale W."/>
            <person name="Jakkamsetti A."/>
            <person name="Pham P."/>
            <person name="Ruth R."/>
            <person name="San Lucas F."/>
            <person name="Warren J."/>
            <person name="Zhang J."/>
            <person name="Zhao Z."/>
            <person name="Zhou C."/>
            <person name="Zhu D."/>
            <person name="Lee S."/>
            <person name="Bess C."/>
            <person name="Blankenburg K."/>
            <person name="Forbes L."/>
            <person name="Fu Q."/>
            <person name="Gubbala S."/>
            <person name="Hirani K."/>
            <person name="Jayaseelan J.C."/>
            <person name="Lara F."/>
            <person name="Munidasa M."/>
            <person name="Palculict T."/>
            <person name="Patil S."/>
            <person name="Pu L.-L."/>
            <person name="Saada N."/>
            <person name="Tang L."/>
            <person name="Weissenberger G."/>
            <person name="Zhu Y."/>
            <person name="Hemphill L."/>
            <person name="Shang Y."/>
            <person name="Youmans B."/>
            <person name="Ayvaz T."/>
            <person name="Ross M."/>
            <person name="Santibanez J."/>
            <person name="Aqrawi P."/>
            <person name="Gross S."/>
            <person name="Joshi V."/>
            <person name="Fowler G."/>
            <person name="Nazareth L."/>
            <person name="Reid J."/>
            <person name="Worley K."/>
            <person name="Petrosino J."/>
            <person name="Highlander S."/>
            <person name="Gibbs R."/>
        </authorList>
    </citation>
    <scope>NUCLEOTIDE SEQUENCE [LARGE SCALE GENOMIC DNA]</scope>
    <source>
        <strain evidence="1 2">ATCC 33394</strain>
    </source>
</reference>
<sequence>MPNESYLKPRKAACTPFLLPCVGETQTERQKPYPPSKTKD</sequence>
<gene>
    <name evidence="1" type="ORF">HMPREF9098_2119</name>
</gene>
<evidence type="ECO:0000313" key="1">
    <source>
        <dbReference type="EMBL" id="EGC16525.1"/>
    </source>
</evidence>
<comment type="caution">
    <text evidence="1">The sequence shown here is derived from an EMBL/GenBank/DDBJ whole genome shotgun (WGS) entry which is preliminary data.</text>
</comment>
<proteinExistence type="predicted"/>
<protein>
    <submittedName>
        <fullName evidence="1">Uncharacterized protein</fullName>
    </submittedName>
</protein>
<keyword evidence="2" id="KW-1185">Reference proteome</keyword>
<dbReference type="EMBL" id="AEWV01000041">
    <property type="protein sequence ID" value="EGC16525.1"/>
    <property type="molecule type" value="Genomic_DNA"/>
</dbReference>